<protein>
    <submittedName>
        <fullName evidence="2">Uncharacterized protein</fullName>
    </submittedName>
</protein>
<evidence type="ECO:0000313" key="2">
    <source>
        <dbReference type="EMBL" id="TGB47417.1"/>
    </source>
</evidence>
<dbReference type="AlphaFoldDB" id="A0A4Z0HVX7"/>
<keyword evidence="3" id="KW-1185">Reference proteome</keyword>
<reference evidence="2 3" key="1">
    <citation type="submission" date="2018-12" db="EMBL/GenBank/DDBJ databases">
        <title>Draft genome sequences of Mycolicibacterium peregrinum isolated from a pig with lymphadenitis and from soil on the same Japanese pig farm.</title>
        <authorList>
            <person name="Komatsu T."/>
            <person name="Ohya K."/>
            <person name="Sawai K."/>
            <person name="Odoi J.O."/>
            <person name="Otsu K."/>
            <person name="Ota A."/>
            <person name="Ito T."/>
            <person name="Kawai M."/>
            <person name="Maruyama F."/>
        </authorList>
    </citation>
    <scope>NUCLEOTIDE SEQUENCE [LARGE SCALE GENOMIC DNA]</scope>
    <source>
        <strain evidence="2 3">138</strain>
    </source>
</reference>
<proteinExistence type="predicted"/>
<evidence type="ECO:0000256" key="1">
    <source>
        <dbReference type="SAM" id="MobiDB-lite"/>
    </source>
</evidence>
<dbReference type="Proteomes" id="UP000297792">
    <property type="component" value="Unassembled WGS sequence"/>
</dbReference>
<feature type="region of interest" description="Disordered" evidence="1">
    <location>
        <begin position="178"/>
        <end position="200"/>
    </location>
</feature>
<organism evidence="2 3">
    <name type="scientific">Mycolicibacterium peregrinum</name>
    <name type="common">Mycobacterium peregrinum</name>
    <dbReference type="NCBI Taxonomy" id="43304"/>
    <lineage>
        <taxon>Bacteria</taxon>
        <taxon>Bacillati</taxon>
        <taxon>Actinomycetota</taxon>
        <taxon>Actinomycetes</taxon>
        <taxon>Mycobacteriales</taxon>
        <taxon>Mycobacteriaceae</taxon>
        <taxon>Mycolicibacterium</taxon>
    </lineage>
</organism>
<sequence length="291" mass="31274">MSMWLALVLAVGLLWSSAIDGPVLSVARADTFDTICPDIAAQLASWTQRKDDHNNRSGSVNSYDHAAVAAYNAEKAQLEAERTALLPRVSACDAAANAVTPKDPSGLQLAKPSSTQRLAIDNARKGIPAGYQPPPVRNGNRETVPKNAPERPLYDALRGDNPGNVPKDVRLAGKVAPRVGAPDPVYPGQKIGETKTGDPKVSPDHIVPLAELIKLPGFLKLTSDQMFILSQLPLNYQWLSWTANTAKNSGSAARMLPKADPNWAGKQIQLQNETRNQLQDIIKNLVKANGG</sequence>
<accession>A0A4Z0HVX7</accession>
<dbReference type="RefSeq" id="WP_135358675.1">
    <property type="nucleotide sequence ID" value="NZ_JBLVUT010000001.1"/>
</dbReference>
<feature type="compositionally biased region" description="Basic and acidic residues" evidence="1">
    <location>
        <begin position="139"/>
        <end position="153"/>
    </location>
</feature>
<name>A0A4Z0HVX7_MYCPR</name>
<dbReference type="EMBL" id="RWKA01000001">
    <property type="protein sequence ID" value="TGB47417.1"/>
    <property type="molecule type" value="Genomic_DNA"/>
</dbReference>
<evidence type="ECO:0000313" key="3">
    <source>
        <dbReference type="Proteomes" id="UP000297792"/>
    </source>
</evidence>
<comment type="caution">
    <text evidence="2">The sequence shown here is derived from an EMBL/GenBank/DDBJ whole genome shotgun (WGS) entry which is preliminary data.</text>
</comment>
<feature type="region of interest" description="Disordered" evidence="1">
    <location>
        <begin position="125"/>
        <end position="165"/>
    </location>
</feature>
<gene>
    <name evidence="2" type="ORF">EJD98_00340</name>
</gene>